<feature type="region of interest" description="Disordered" evidence="5">
    <location>
        <begin position="1"/>
        <end position="28"/>
    </location>
</feature>
<dbReference type="Ensembl" id="ENSONIT00000087857.1">
    <property type="protein sequence ID" value="ENSONIP00000057400.1"/>
    <property type="gene ID" value="ENSONIG00000018599.2"/>
</dbReference>
<accession>A0A669DGA8</accession>
<dbReference type="PANTHER" id="PTHR11132">
    <property type="entry name" value="SOLUTE CARRIER FAMILY 35"/>
    <property type="match status" value="1"/>
</dbReference>
<dbReference type="GO" id="GO:0016020">
    <property type="term" value="C:membrane"/>
    <property type="evidence" value="ECO:0007669"/>
    <property type="project" value="UniProtKB-SubCell"/>
</dbReference>
<feature type="transmembrane region" description="Helical" evidence="6">
    <location>
        <begin position="194"/>
        <end position="214"/>
    </location>
</feature>
<organism evidence="8 9">
    <name type="scientific">Oreochromis niloticus</name>
    <name type="common">Nile tilapia</name>
    <name type="synonym">Tilapia nilotica</name>
    <dbReference type="NCBI Taxonomy" id="8128"/>
    <lineage>
        <taxon>Eukaryota</taxon>
        <taxon>Metazoa</taxon>
        <taxon>Chordata</taxon>
        <taxon>Craniata</taxon>
        <taxon>Vertebrata</taxon>
        <taxon>Euteleostomi</taxon>
        <taxon>Actinopterygii</taxon>
        <taxon>Neopterygii</taxon>
        <taxon>Teleostei</taxon>
        <taxon>Neoteleostei</taxon>
        <taxon>Acanthomorphata</taxon>
        <taxon>Ovalentaria</taxon>
        <taxon>Cichlomorphae</taxon>
        <taxon>Cichliformes</taxon>
        <taxon>Cichlidae</taxon>
        <taxon>African cichlids</taxon>
        <taxon>Pseudocrenilabrinae</taxon>
        <taxon>Oreochromini</taxon>
        <taxon>Oreochromis</taxon>
    </lineage>
</organism>
<sequence>MAAHVKRRGEPGQKSLSSEGTSSTTERQTSGDTSAVLLKLLAAVFYGVSSFLIVVVNKSVLTNYRFPSSTCVGIGQVSTSLKLFSMFPLPLLYVGNQISGLFGTQRLNLPMFTVLRRFSIFLTMVFEGFLLKKTFSTSIKMTVFTMIFGAFIAASADLAFDLEGYVFIMLNNVLTAANGAYVKQKLDSKELGKYGLLYYNALIMIFPTLAYAYYSGDLQMGLEYNGWSDHMFAVQFVLSCVMGFILMYSIMLCTQYNSALTTSIIGCIKNILVTYIGMVFGGDYIFTWTNFIGLNISIAGSLVYSYITFTQEQSSKNS</sequence>
<feature type="compositionally biased region" description="Low complexity" evidence="5">
    <location>
        <begin position="15"/>
        <end position="28"/>
    </location>
</feature>
<evidence type="ECO:0000256" key="4">
    <source>
        <dbReference type="ARBA" id="ARBA00023136"/>
    </source>
</evidence>
<gene>
    <name evidence="8" type="primary">SLC35D1</name>
    <name evidence="8" type="synonym">LOC100708925</name>
</gene>
<evidence type="ECO:0000256" key="5">
    <source>
        <dbReference type="SAM" id="MobiDB-lite"/>
    </source>
</evidence>
<keyword evidence="9" id="KW-1185">Reference proteome</keyword>
<feature type="transmembrane region" description="Helical" evidence="6">
    <location>
        <begin position="143"/>
        <end position="160"/>
    </location>
</feature>
<dbReference type="Proteomes" id="UP000005207">
    <property type="component" value="Linkage group LG18"/>
</dbReference>
<reference evidence="9" key="1">
    <citation type="submission" date="2012-01" db="EMBL/GenBank/DDBJ databases">
        <title>The Genome Sequence of Oreochromis niloticus (Nile Tilapia).</title>
        <authorList>
            <consortium name="Broad Institute Genome Assembly Team"/>
            <consortium name="Broad Institute Sequencing Platform"/>
            <person name="Di Palma F."/>
            <person name="Johnson J."/>
            <person name="Lander E.S."/>
            <person name="Lindblad-Toh K."/>
        </authorList>
    </citation>
    <scope>NUCLEOTIDE SEQUENCE [LARGE SCALE GENOMIC DNA]</scope>
</reference>
<keyword evidence="2 6" id="KW-0812">Transmembrane</keyword>
<keyword evidence="3 6" id="KW-1133">Transmembrane helix</keyword>
<comment type="subcellular location">
    <subcellularLocation>
        <location evidence="1">Membrane</location>
        <topology evidence="1">Multi-pass membrane protein</topology>
    </subcellularLocation>
</comment>
<evidence type="ECO:0000313" key="9">
    <source>
        <dbReference type="Proteomes" id="UP000005207"/>
    </source>
</evidence>
<feature type="transmembrane region" description="Helical" evidence="6">
    <location>
        <begin position="234"/>
        <end position="253"/>
    </location>
</feature>
<dbReference type="GeneTree" id="ENSGT00940000155665"/>
<dbReference type="InterPro" id="IPR004853">
    <property type="entry name" value="Sugar_P_trans_dom"/>
</dbReference>
<evidence type="ECO:0000259" key="7">
    <source>
        <dbReference type="Pfam" id="PF03151"/>
    </source>
</evidence>
<evidence type="ECO:0000256" key="3">
    <source>
        <dbReference type="ARBA" id="ARBA00022989"/>
    </source>
</evidence>
<evidence type="ECO:0000256" key="1">
    <source>
        <dbReference type="ARBA" id="ARBA00004141"/>
    </source>
</evidence>
<evidence type="ECO:0000313" key="8">
    <source>
        <dbReference type="Ensembl" id="ENSONIP00000057400.1"/>
    </source>
</evidence>
<name>A0A669DGA8_ORENI</name>
<dbReference type="AlphaFoldDB" id="A0A669DGA8"/>
<reference evidence="8" key="2">
    <citation type="submission" date="2025-08" db="UniProtKB">
        <authorList>
            <consortium name="Ensembl"/>
        </authorList>
    </citation>
    <scope>IDENTIFICATION</scope>
</reference>
<dbReference type="InterPro" id="IPR050186">
    <property type="entry name" value="TPT_transporter"/>
</dbReference>
<feature type="transmembrane region" description="Helical" evidence="6">
    <location>
        <begin position="286"/>
        <end position="307"/>
    </location>
</feature>
<keyword evidence="4 6" id="KW-0472">Membrane</keyword>
<proteinExistence type="predicted"/>
<dbReference type="Pfam" id="PF03151">
    <property type="entry name" value="TPT"/>
    <property type="match status" value="1"/>
</dbReference>
<feature type="transmembrane region" description="Helical" evidence="6">
    <location>
        <begin position="260"/>
        <end position="280"/>
    </location>
</feature>
<protein>
    <submittedName>
        <fullName evidence="8">Solute carrier family 35 member D1b</fullName>
    </submittedName>
</protein>
<feature type="transmembrane region" description="Helical" evidence="6">
    <location>
        <begin position="166"/>
        <end position="182"/>
    </location>
</feature>
<evidence type="ECO:0000256" key="2">
    <source>
        <dbReference type="ARBA" id="ARBA00022692"/>
    </source>
</evidence>
<feature type="domain" description="Sugar phosphate transporter" evidence="7">
    <location>
        <begin position="70"/>
        <end position="305"/>
    </location>
</feature>
<reference evidence="8" key="3">
    <citation type="submission" date="2025-09" db="UniProtKB">
        <authorList>
            <consortium name="Ensembl"/>
        </authorList>
    </citation>
    <scope>IDENTIFICATION</scope>
</reference>
<feature type="transmembrane region" description="Helical" evidence="6">
    <location>
        <begin position="114"/>
        <end position="131"/>
    </location>
</feature>
<evidence type="ECO:0000256" key="6">
    <source>
        <dbReference type="SAM" id="Phobius"/>
    </source>
</evidence>
<feature type="transmembrane region" description="Helical" evidence="6">
    <location>
        <begin position="36"/>
        <end position="56"/>
    </location>
</feature>